<dbReference type="Gene3D" id="3.20.20.70">
    <property type="entry name" value="Aldolase class I"/>
    <property type="match status" value="1"/>
</dbReference>
<dbReference type="Proteomes" id="UP000244064">
    <property type="component" value="Unassembled WGS sequence"/>
</dbReference>
<dbReference type="Pfam" id="PF03537">
    <property type="entry name" value="Glyco_hydro_114"/>
    <property type="match status" value="1"/>
</dbReference>
<dbReference type="InterPro" id="IPR016062">
    <property type="entry name" value="TM1410-rel"/>
</dbReference>
<proteinExistence type="predicted"/>
<dbReference type="RefSeq" id="WP_108107974.1">
    <property type="nucleotide sequence ID" value="NZ_QASN01000020.1"/>
</dbReference>
<dbReference type="InterPro" id="IPR013785">
    <property type="entry name" value="Aldolase_TIM"/>
</dbReference>
<gene>
    <name evidence="2" type="ORF">DBO85_14515</name>
</gene>
<protein>
    <submittedName>
        <fullName evidence="2">PbsX family transcriptional regulator</fullName>
    </submittedName>
</protein>
<reference evidence="2 3" key="1">
    <citation type="submission" date="2018-04" db="EMBL/GenBank/DDBJ databases">
        <title>Pseudomonas sp. nov., isolated from mangrove soil.</title>
        <authorList>
            <person name="Chen C."/>
        </authorList>
    </citation>
    <scope>NUCLEOTIDE SEQUENCE [LARGE SCALE GENOMIC DNA]</scope>
    <source>
        <strain evidence="2 3">TC-11</strain>
    </source>
</reference>
<dbReference type="CDD" id="cd10922">
    <property type="entry name" value="CE4_PelA_like_C"/>
    <property type="match status" value="1"/>
</dbReference>
<evidence type="ECO:0000313" key="2">
    <source>
        <dbReference type="EMBL" id="PTU73529.1"/>
    </source>
</evidence>
<dbReference type="SUPFAM" id="SSF51445">
    <property type="entry name" value="(Trans)glycosidases"/>
    <property type="match status" value="1"/>
</dbReference>
<organism evidence="2 3">
    <name type="scientific">Pseudomonas mangrovi</name>
    <dbReference type="NCBI Taxonomy" id="2161748"/>
    <lineage>
        <taxon>Bacteria</taxon>
        <taxon>Pseudomonadati</taxon>
        <taxon>Pseudomonadota</taxon>
        <taxon>Gammaproteobacteria</taxon>
        <taxon>Pseudomonadales</taxon>
        <taxon>Pseudomonadaceae</taxon>
        <taxon>Pseudomonas</taxon>
    </lineage>
</organism>
<evidence type="ECO:0000259" key="1">
    <source>
        <dbReference type="Pfam" id="PF03537"/>
    </source>
</evidence>
<comment type="caution">
    <text evidence="2">The sequence shown here is derived from an EMBL/GenBank/DDBJ whole genome shotgun (WGS) entry which is preliminary data.</text>
</comment>
<sequence>MVSGFRHRHGRWAGHVLSVVLLGLLLASFARADTSRPSSVAFWYAEQPPLEELAQFDWVVLETGHLAAADVSFLARQGARPFAYLSIGEIDSHQAGQADLSAEAATAMRNEAWDSQVMDLAAPAWREHLLTRAGMLRDQGYRGLFLDTLDSFMLLPEAQRPAQRDALISLLRELKTRYPELALFFNRGFEVLPELDQVAAAVAVESIHAGWDAQRGEYREVPAADRQWLEAQLKPLQERGLPIVAIEYLPPKQRPEARKLARQLLAEGYLPFISTPELDYLGVGAVEVQPRRIALLYDPREGDVPESPGHVHLGGLLEYLGYRVDYLAADALPRGRALGLYAGVVVWMTSGAPLDSQPFDAWLGARLEEGVPLAFMAGLPVENSALLQRIGLKRGDGPVRPGLQLVDHDAALLGAFEAPLVVRSRGLLDVSVLKGGPQAALTLVSDSGEQLVPVALGEWGGMALAPYVFEESAENRRWILDPFAFVQRALRLPPLPAPDTTTENGRRIATVHVDGDGFPSRAEVPGTPYSGQLVLDEFIEPYPLLSSISVVEGEVGPRGMFPHLARELEPIARKIFAHPRVEVASHTFSHPFFWQPEKVSQREGFKADYGFKMAIPGYDQVDFEREIVGTRDYINQRLTTAQKPVKMIFWSGDALPDAATIRMAYEAGLPNVNGGVTALTRANPSLTGLYPLLRPTEGGLQIYAPIINENVYTNLWQGPYYGFRGVIETFELTDQPRRLRGLHLYYHFYAGTKQASIKVMADIYRHILDQQPMSLWMSDYLERVRGLYHASLARTPDGDWQIRSLQGLRTLRLDPALGWPDLARSEGVAGVRDLPQGRYVHLSGERALLALRQTRDPRPALEQANLPLQQWRYLDAQRVQFSFAGEFPLQLSVRSATACRIEAQGRRFAGRQSAGLWHFDIPLKQVSDARLLCN</sequence>
<evidence type="ECO:0000313" key="3">
    <source>
        <dbReference type="Proteomes" id="UP000244064"/>
    </source>
</evidence>
<dbReference type="InterPro" id="IPR004352">
    <property type="entry name" value="GH114_TIM-barrel"/>
</dbReference>
<feature type="domain" description="Glycoside-hydrolase family GH114 TIM-barrel" evidence="1">
    <location>
        <begin position="54"/>
        <end position="278"/>
    </location>
</feature>
<dbReference type="PRINTS" id="PR01545">
    <property type="entry name" value="THEMAYE10DUF"/>
</dbReference>
<dbReference type="PIRSF" id="PIRSF029570">
    <property type="entry name" value="UCP029570"/>
    <property type="match status" value="1"/>
</dbReference>
<dbReference type="OrthoDB" id="7292394at2"/>
<dbReference type="InterPro" id="IPR011330">
    <property type="entry name" value="Glyco_hydro/deAcase_b/a-brl"/>
</dbReference>
<keyword evidence="3" id="KW-1185">Reference proteome</keyword>
<dbReference type="AlphaFoldDB" id="A0A2T5P707"/>
<dbReference type="SUPFAM" id="SSF88713">
    <property type="entry name" value="Glycoside hydrolase/deacetylase"/>
    <property type="match status" value="1"/>
</dbReference>
<dbReference type="GO" id="GO:0005975">
    <property type="term" value="P:carbohydrate metabolic process"/>
    <property type="evidence" value="ECO:0007669"/>
    <property type="project" value="InterPro"/>
</dbReference>
<dbReference type="InterPro" id="IPR017853">
    <property type="entry name" value="GH"/>
</dbReference>
<dbReference type="InterPro" id="IPR016925">
    <property type="entry name" value="UCP029570"/>
</dbReference>
<dbReference type="PANTHER" id="PTHR35882">
    <property type="entry name" value="PELA"/>
    <property type="match status" value="1"/>
</dbReference>
<name>A0A2T5P707_9PSED</name>
<dbReference type="PANTHER" id="PTHR35882:SF2">
    <property type="entry name" value="PELA"/>
    <property type="match status" value="1"/>
</dbReference>
<accession>A0A2T5P707</accession>
<dbReference type="EMBL" id="QASN01000020">
    <property type="protein sequence ID" value="PTU73529.1"/>
    <property type="molecule type" value="Genomic_DNA"/>
</dbReference>